<dbReference type="Proteomes" id="UP000010808">
    <property type="component" value="Chromosome"/>
</dbReference>
<dbReference type="KEGG" id="dhy:DESAM_10291"/>
<dbReference type="InterPro" id="IPR010093">
    <property type="entry name" value="SinI_DNA-bd"/>
</dbReference>
<dbReference type="RefSeq" id="WP_015334882.1">
    <property type="nucleotide sequence ID" value="NC_020055.1"/>
</dbReference>
<dbReference type="SUPFAM" id="SSF46955">
    <property type="entry name" value="Putative DNA-binding domain"/>
    <property type="match status" value="1"/>
</dbReference>
<dbReference type="EMBL" id="FO203522">
    <property type="protein sequence ID" value="CCO22272.1"/>
    <property type="molecule type" value="Genomic_DNA"/>
</dbReference>
<dbReference type="HOGENOM" id="CLU_140176_10_2_7"/>
<dbReference type="PANTHER" id="PTHR38431:SF1">
    <property type="entry name" value="BLL2305 PROTEIN"/>
    <property type="match status" value="1"/>
</dbReference>
<dbReference type="InterPro" id="IPR041657">
    <property type="entry name" value="HTH_17"/>
</dbReference>
<dbReference type="Gene3D" id="3.90.105.50">
    <property type="match status" value="1"/>
</dbReference>
<evidence type="ECO:0000313" key="2">
    <source>
        <dbReference type="EMBL" id="CCO22272.1"/>
    </source>
</evidence>
<evidence type="ECO:0000259" key="1">
    <source>
        <dbReference type="Pfam" id="PF12728"/>
    </source>
</evidence>
<sequence length="70" mass="8187">MTKNDKWLTVEELATYLKMSRTKLYSMTQKGEIPASKIGNQWRFDREKIDKWMNEQMSVSKKTSVGKANA</sequence>
<accession>L0R7S3</accession>
<evidence type="ECO:0000313" key="3">
    <source>
        <dbReference type="Proteomes" id="UP000010808"/>
    </source>
</evidence>
<dbReference type="OrthoDB" id="5525992at2"/>
<dbReference type="InterPro" id="IPR038148">
    <property type="entry name" value="Tn1545/Tn916_Xis"/>
</dbReference>
<dbReference type="STRING" id="1121451.DESAM_10291"/>
<dbReference type="Pfam" id="PF12728">
    <property type="entry name" value="HTH_17"/>
    <property type="match status" value="1"/>
</dbReference>
<dbReference type="PANTHER" id="PTHR38431">
    <property type="entry name" value="BLL2305 PROTEIN"/>
    <property type="match status" value="1"/>
</dbReference>
<name>L0R7S3_9BACT</name>
<dbReference type="PATRIC" id="fig|1121451.3.peg.267"/>
<reference evidence="2 3" key="1">
    <citation type="submission" date="2012-10" db="EMBL/GenBank/DDBJ databases">
        <authorList>
            <person name="Genoscope - CEA"/>
        </authorList>
    </citation>
    <scope>NUCLEOTIDE SEQUENCE [LARGE SCALE GENOMIC DNA]</scope>
    <source>
        <strain evidence="3">AM13 / DSM 14728</strain>
    </source>
</reference>
<organism evidence="2 3">
    <name type="scientific">Maridesulfovibrio hydrothermalis AM13 = DSM 14728</name>
    <dbReference type="NCBI Taxonomy" id="1121451"/>
    <lineage>
        <taxon>Bacteria</taxon>
        <taxon>Pseudomonadati</taxon>
        <taxon>Thermodesulfobacteriota</taxon>
        <taxon>Desulfovibrionia</taxon>
        <taxon>Desulfovibrionales</taxon>
        <taxon>Desulfovibrionaceae</taxon>
        <taxon>Maridesulfovibrio</taxon>
    </lineage>
</organism>
<dbReference type="AlphaFoldDB" id="L0R7S3"/>
<gene>
    <name evidence="2" type="ORF">DESAM_10291</name>
</gene>
<dbReference type="InterPro" id="IPR009061">
    <property type="entry name" value="DNA-bd_dom_put_sf"/>
</dbReference>
<dbReference type="eggNOG" id="COG3311">
    <property type="taxonomic scope" value="Bacteria"/>
</dbReference>
<feature type="domain" description="Helix-turn-helix" evidence="1">
    <location>
        <begin position="7"/>
        <end position="56"/>
    </location>
</feature>
<proteinExistence type="predicted"/>
<keyword evidence="3" id="KW-1185">Reference proteome</keyword>
<dbReference type="NCBIfam" id="TIGR01764">
    <property type="entry name" value="excise"/>
    <property type="match status" value="1"/>
</dbReference>
<dbReference type="GO" id="GO:0003677">
    <property type="term" value="F:DNA binding"/>
    <property type="evidence" value="ECO:0007669"/>
    <property type="project" value="InterPro"/>
</dbReference>
<protein>
    <submittedName>
        <fullName evidence="2">DNA binding domain protein, excisionase family</fullName>
    </submittedName>
</protein>